<keyword evidence="16" id="KW-1185">Reference proteome</keyword>
<evidence type="ECO:0000256" key="2">
    <source>
        <dbReference type="ARBA" id="ARBA00004496"/>
    </source>
</evidence>
<dbReference type="EC" id="5.3.1.16" evidence="5 12"/>
<dbReference type="Gene3D" id="3.20.20.70">
    <property type="entry name" value="Aldolase class I"/>
    <property type="match status" value="1"/>
</dbReference>
<dbReference type="InterPro" id="IPR044524">
    <property type="entry name" value="Isoase_HisA-like"/>
</dbReference>
<comment type="catalytic activity">
    <reaction evidence="1 12 14">
        <text>1-(5-phospho-beta-D-ribosyl)-5-[(5-phospho-beta-D-ribosylamino)methylideneamino]imidazole-4-carboxamide = 5-[(5-phospho-1-deoxy-D-ribulos-1-ylimino)methylamino]-1-(5-phospho-beta-D-ribosyl)imidazole-4-carboxamide</text>
        <dbReference type="Rhea" id="RHEA:15469"/>
        <dbReference type="ChEBI" id="CHEBI:58435"/>
        <dbReference type="ChEBI" id="CHEBI:58525"/>
        <dbReference type="EC" id="5.3.1.16"/>
    </reaction>
</comment>
<reference evidence="15" key="1">
    <citation type="submission" date="2016-05" db="EMBL/GenBank/DDBJ databases">
        <title>Microbial consortia oxidize butane by reversing methanogenesis.</title>
        <authorList>
            <person name="Laso-Perez R."/>
            <person name="Richter M."/>
            <person name="Wegener G."/>
            <person name="Musat F."/>
        </authorList>
    </citation>
    <scope>NUCLEOTIDE SEQUENCE [LARGE SCALE GENOMIC DNA]</scope>
    <source>
        <strain evidence="15">BOX1</strain>
    </source>
</reference>
<proteinExistence type="inferred from homology"/>
<evidence type="ECO:0000256" key="5">
    <source>
        <dbReference type="ARBA" id="ARBA00012550"/>
    </source>
</evidence>
<dbReference type="HAMAP" id="MF_01014">
    <property type="entry name" value="HisA"/>
    <property type="match status" value="1"/>
</dbReference>
<dbReference type="InterPro" id="IPR013785">
    <property type="entry name" value="Aldolase_TIM"/>
</dbReference>
<accession>A0A1F2P5R9</accession>
<evidence type="ECO:0000256" key="3">
    <source>
        <dbReference type="ARBA" id="ARBA00005133"/>
    </source>
</evidence>
<dbReference type="GO" id="GO:0003949">
    <property type="term" value="F:1-(5-phosphoribosyl)-5-[(5-phosphoribosylamino)methylideneamino]imidazole-4-carboxamide isomerase activity"/>
    <property type="evidence" value="ECO:0007669"/>
    <property type="project" value="UniProtKB-UniRule"/>
</dbReference>
<name>A0A1F2P5R9_9EURY</name>
<dbReference type="Pfam" id="PF00977">
    <property type="entry name" value="His_biosynth"/>
    <property type="match status" value="1"/>
</dbReference>
<feature type="active site" description="Proton acceptor" evidence="12">
    <location>
        <position position="13"/>
    </location>
</feature>
<dbReference type="NCBIfam" id="TIGR00007">
    <property type="entry name" value="1-(5-phosphoribosyl)-5-[(5-phosphoribosylamino)methylideneamino]imidazole-4-carboxamide isomerase"/>
    <property type="match status" value="1"/>
</dbReference>
<evidence type="ECO:0000256" key="9">
    <source>
        <dbReference type="ARBA" id="ARBA00023102"/>
    </source>
</evidence>
<comment type="caution">
    <text evidence="15">The sequence shown here is derived from an EMBL/GenBank/DDBJ whole genome shotgun (WGS) entry which is preliminary data.</text>
</comment>
<keyword evidence="9 12" id="KW-0368">Histidine biosynthesis</keyword>
<evidence type="ECO:0000313" key="16">
    <source>
        <dbReference type="Proteomes" id="UP000185779"/>
    </source>
</evidence>
<dbReference type="EMBL" id="LYOR01000003">
    <property type="protein sequence ID" value="OFV66342.1"/>
    <property type="molecule type" value="Genomic_DNA"/>
</dbReference>
<comment type="pathway">
    <text evidence="3 12 14">Amino-acid biosynthesis; L-histidine biosynthesis; L-histidine from 5-phospho-alpha-D-ribose 1-diphosphate: step 4/9.</text>
</comment>
<gene>
    <name evidence="12" type="primary">hisA</name>
    <name evidence="15" type="ORF">SBU_000884</name>
</gene>
<keyword evidence="7 12" id="KW-0963">Cytoplasm</keyword>
<evidence type="ECO:0000313" key="15">
    <source>
        <dbReference type="EMBL" id="OFV66342.1"/>
    </source>
</evidence>
<dbReference type="AlphaFoldDB" id="A0A1F2P5R9"/>
<dbReference type="FunFam" id="3.20.20.70:FF:000009">
    <property type="entry name" value="1-(5-phosphoribosyl)-5-[(5-phosphoribosylamino)methylideneamino] imidazole-4-carboxamide isomerase"/>
    <property type="match status" value="1"/>
</dbReference>
<evidence type="ECO:0000256" key="4">
    <source>
        <dbReference type="ARBA" id="ARBA00009667"/>
    </source>
</evidence>
<dbReference type="GO" id="GO:0005737">
    <property type="term" value="C:cytoplasm"/>
    <property type="evidence" value="ECO:0007669"/>
    <property type="project" value="UniProtKB-SubCell"/>
</dbReference>
<evidence type="ECO:0000256" key="1">
    <source>
        <dbReference type="ARBA" id="ARBA00000901"/>
    </source>
</evidence>
<evidence type="ECO:0000256" key="13">
    <source>
        <dbReference type="RuleBase" id="RU003657"/>
    </source>
</evidence>
<feature type="active site" description="Proton donor" evidence="12">
    <location>
        <position position="138"/>
    </location>
</feature>
<keyword evidence="10 12" id="KW-0413">Isomerase</keyword>
<keyword evidence="8 12" id="KW-0028">Amino-acid biosynthesis</keyword>
<evidence type="ECO:0000256" key="7">
    <source>
        <dbReference type="ARBA" id="ARBA00022490"/>
    </source>
</evidence>
<dbReference type="InterPro" id="IPR011060">
    <property type="entry name" value="RibuloseP-bd_barrel"/>
</dbReference>
<comment type="subcellular location">
    <subcellularLocation>
        <location evidence="2 12 14">Cytoplasm</location>
    </subcellularLocation>
</comment>
<dbReference type="UniPathway" id="UPA00031">
    <property type="reaction ID" value="UER00009"/>
</dbReference>
<sequence>MALMRFEVIPAIDLKGGKCVQLVQGVKEDVLLSLDDPLEVAGMWIDEGAETLHIIDLDGAFGERSENRRIVYDILRLAGQKGVKTQVGGGIRTLKDAKGLLERGADRIIVATAALRNPDFIRILVERFAPERVMVALDARSGEVQVEGWTRGSGRSPPELAQLFESLGAGWILFTNIDVEGLMQGIILDPIVEILSAVNIPVLVAGGITTLEDIDLVKHSGASGVILGSALYRGKISLVEALKMVE</sequence>
<dbReference type="PANTHER" id="PTHR43090:SF7">
    <property type="entry name" value="1-(5-PHOSPHORIBOSYL)-5-[(5-PHOSPHORIBOSYLAMINO)METHYLIDENEAMINO] IMIDAZOLE-4-CARBOXAMIDE ISOMERASE"/>
    <property type="match status" value="1"/>
</dbReference>
<evidence type="ECO:0000256" key="8">
    <source>
        <dbReference type="ARBA" id="ARBA00022605"/>
    </source>
</evidence>
<evidence type="ECO:0000256" key="11">
    <source>
        <dbReference type="ARBA" id="ARBA00030547"/>
    </source>
</evidence>
<dbReference type="GO" id="GO:0000162">
    <property type="term" value="P:L-tryptophan biosynthetic process"/>
    <property type="evidence" value="ECO:0007669"/>
    <property type="project" value="TreeGrafter"/>
</dbReference>
<evidence type="ECO:0000256" key="6">
    <source>
        <dbReference type="ARBA" id="ARBA00018464"/>
    </source>
</evidence>
<dbReference type="GO" id="GO:0000105">
    <property type="term" value="P:L-histidine biosynthetic process"/>
    <property type="evidence" value="ECO:0007669"/>
    <property type="project" value="UniProtKB-UniRule"/>
</dbReference>
<dbReference type="Proteomes" id="UP000185779">
    <property type="component" value="Unassembled WGS sequence"/>
</dbReference>
<evidence type="ECO:0000256" key="12">
    <source>
        <dbReference type="HAMAP-Rule" id="MF_01014"/>
    </source>
</evidence>
<dbReference type="PANTHER" id="PTHR43090">
    <property type="entry name" value="1-(5-PHOSPHORIBOSYL)-5-[(5-PHOSPHORIBOSYLAMINO)METHYLIDENEAMINO] IMIDAZOLE-4-CARBOXAMIDE ISOMERASE"/>
    <property type="match status" value="1"/>
</dbReference>
<protein>
    <recommendedName>
        <fullName evidence="6 12">1-(5-phosphoribosyl)-5-[(5-phosphoribosylamino)methylideneamino] imidazole-4-carboxamide isomerase</fullName>
        <ecNumber evidence="5 12">5.3.1.16</ecNumber>
    </recommendedName>
    <alternativeName>
        <fullName evidence="11 12">Phosphoribosylformimino-5-aminoimidazole carboxamide ribotide isomerase</fullName>
    </alternativeName>
</protein>
<dbReference type="InterPro" id="IPR006062">
    <property type="entry name" value="His_biosynth"/>
</dbReference>
<comment type="similarity">
    <text evidence="4 12 13">Belongs to the HisA/HisF family.</text>
</comment>
<dbReference type="PATRIC" id="fig|1839936.3.peg.892"/>
<dbReference type="InterPro" id="IPR006063">
    <property type="entry name" value="HisA_bact_arch"/>
</dbReference>
<dbReference type="STRING" id="1839936.SBU_000884"/>
<evidence type="ECO:0000256" key="14">
    <source>
        <dbReference type="RuleBase" id="RU003658"/>
    </source>
</evidence>
<dbReference type="InterPro" id="IPR023016">
    <property type="entry name" value="HisA/PriA"/>
</dbReference>
<evidence type="ECO:0000256" key="10">
    <source>
        <dbReference type="ARBA" id="ARBA00023235"/>
    </source>
</evidence>
<dbReference type="SUPFAM" id="SSF51366">
    <property type="entry name" value="Ribulose-phoshate binding barrel"/>
    <property type="match status" value="1"/>
</dbReference>
<dbReference type="CDD" id="cd04732">
    <property type="entry name" value="HisA"/>
    <property type="match status" value="1"/>
</dbReference>
<dbReference type="NCBIfam" id="NF010112">
    <property type="entry name" value="PRK13585.1"/>
    <property type="match status" value="1"/>
</dbReference>
<organism evidence="15 16">
    <name type="scientific">Candidatus Syntropharchaeum butanivorans</name>
    <dbReference type="NCBI Taxonomy" id="1839936"/>
    <lineage>
        <taxon>Archaea</taxon>
        <taxon>Methanobacteriati</taxon>
        <taxon>Methanobacteriota</taxon>
        <taxon>Stenosarchaea group</taxon>
        <taxon>Methanomicrobia</taxon>
        <taxon>Methanosarcinales</taxon>
        <taxon>ANME-2 cluster</taxon>
        <taxon>Candidatus Syntropharchaeum</taxon>
    </lineage>
</organism>